<keyword evidence="2" id="KW-1185">Reference proteome</keyword>
<dbReference type="PANTHER" id="PTHR38467:SF1">
    <property type="entry name" value="CONJUGATIVE TRANSFER: ASSEMBLY"/>
    <property type="match status" value="1"/>
</dbReference>
<dbReference type="Proteomes" id="UP000078486">
    <property type="component" value="Unassembled WGS sequence"/>
</dbReference>
<reference evidence="1 2" key="1">
    <citation type="submission" date="2016-01" db="EMBL/GenBank/DDBJ databases">
        <title>High potential of lignocellulose degradation of a new Verrucomicrobia species.</title>
        <authorList>
            <person name="Wang Y."/>
            <person name="Shi Y."/>
            <person name="Qiu Z."/>
            <person name="Liu S."/>
            <person name="Yang H."/>
        </authorList>
    </citation>
    <scope>NUCLEOTIDE SEQUENCE [LARGE SCALE GENOMIC DNA]</scope>
    <source>
        <strain evidence="1 2">TSB47</strain>
    </source>
</reference>
<dbReference type="Gene3D" id="3.40.50.300">
    <property type="entry name" value="P-loop containing nucleotide triphosphate hydrolases"/>
    <property type="match status" value="1"/>
</dbReference>
<name>A0A178IJE2_9BACT</name>
<dbReference type="InterPro" id="IPR053155">
    <property type="entry name" value="F-pilin_assembly_TraC"/>
</dbReference>
<dbReference type="EMBL" id="LRRQ01000075">
    <property type="protein sequence ID" value="OAM90013.1"/>
    <property type="molecule type" value="Genomic_DNA"/>
</dbReference>
<gene>
    <name evidence="1" type="ORF">AW736_09480</name>
</gene>
<comment type="caution">
    <text evidence="1">The sequence shown here is derived from an EMBL/GenBank/DDBJ whole genome shotgun (WGS) entry which is preliminary data.</text>
</comment>
<dbReference type="RefSeq" id="WP_068770050.1">
    <property type="nucleotide sequence ID" value="NZ_CP109796.1"/>
</dbReference>
<sequence length="870" mass="98315">MLNSSAPNGYFAEGLILYGTLEKGVASKGYVLHPPDLRGGTTPQLNAYQDKIRALLSLLGDGLRAQFQWTCNCDYRQELTQYHRETEKVAHPHIRHVRTERFERYWEKMHRRELRREQLVMFISTPLAGSAPLASGRAGLDSGYARLLAQLRTRFDEITNALRTLFGGDTTVAPMDDLAHCTYYSKFLNPSLADAFDIDFAGRFNPQQTIQENCWCSDGVNIGTGFYLDGRRHALFTFKRWPSRTYPGIILRLTALPFLDYQITVNLEPLPTKGEVEKEERAIERLRGEYRDTERHSLVVAINKKERKVESLSSGFIRPFSVTYIVRVWDDTEQGLSTKCSAVRNAINNLNGAQYCECALPSTAKKLFFASWPGWTNSPYRHRNLYAEDTYLADLLPFSATFTGLLDGAEAIYDGAQQGNLVGLRTFIGSPPTPQHAVLLGATGAGKSVHMCDLLEQTAAYYHYTVIIEEGLSYGKFTEAMGERPIILHPDGDLTINYLDTRKLPLNQLQIATAVALVSRMIGGAADEETQQIRQAMLGQYVNQLYQDAFEDWSKRHRDLLPDIQRMACAAHRWKRAKMPHGATDLEAYAELRDHLAANDDEARQFIATIPEADITAFLQDSQTERAVMSMAHAYYEPSDYPQHASLVELMQFSRFPEHKKETVDHLATLLSSWCAHGQYGRLFDGRTNISLTGGIAHFELGYIPEQSIELKTAAGLLISGFSRQHIISLPRHLRKRILYEELARFLDVPGGEKVVAESYAQLRKFSCWTASIVQQYSRFKSSRIRPVIIGNSKQFFLMRQFDRSDIGDIAQDINLPESVCAAIQNYPMPEQQPAGQKFSSICFFTPATDPPLCGTVRNIQPNKTPRQEP</sequence>
<dbReference type="InterPro" id="IPR027417">
    <property type="entry name" value="P-loop_NTPase"/>
</dbReference>
<protein>
    <recommendedName>
        <fullName evidence="3">TraG P-loop domain-containing protein</fullName>
    </recommendedName>
</protein>
<accession>A0A178IJE2</accession>
<dbReference type="PANTHER" id="PTHR38467">
    <property type="match status" value="1"/>
</dbReference>
<evidence type="ECO:0000313" key="1">
    <source>
        <dbReference type="EMBL" id="OAM90013.1"/>
    </source>
</evidence>
<organism evidence="1 2">
    <name type="scientific">Termitidicoccus mucosus</name>
    <dbReference type="NCBI Taxonomy" id="1184151"/>
    <lineage>
        <taxon>Bacteria</taxon>
        <taxon>Pseudomonadati</taxon>
        <taxon>Verrucomicrobiota</taxon>
        <taxon>Opitutia</taxon>
        <taxon>Opitutales</taxon>
        <taxon>Opitutaceae</taxon>
        <taxon>Termitidicoccus</taxon>
    </lineage>
</organism>
<evidence type="ECO:0008006" key="3">
    <source>
        <dbReference type="Google" id="ProtNLM"/>
    </source>
</evidence>
<dbReference type="OrthoDB" id="174527at2"/>
<proteinExistence type="predicted"/>
<evidence type="ECO:0000313" key="2">
    <source>
        <dbReference type="Proteomes" id="UP000078486"/>
    </source>
</evidence>
<dbReference type="AlphaFoldDB" id="A0A178IJE2"/>
<dbReference type="STRING" id="1184151.AW736_09480"/>
<dbReference type="SUPFAM" id="SSF52540">
    <property type="entry name" value="P-loop containing nucleoside triphosphate hydrolases"/>
    <property type="match status" value="1"/>
</dbReference>